<proteinExistence type="inferred from homology"/>
<comment type="cofactor">
    <cofactor evidence="1">
        <name>Fe cation</name>
        <dbReference type="ChEBI" id="CHEBI:24875"/>
    </cofactor>
</comment>
<dbReference type="AlphaFoldDB" id="A0A9P6F1C3"/>
<dbReference type="PANTHER" id="PTHR20883">
    <property type="entry name" value="PHYTANOYL-COA DIOXYGENASE DOMAIN CONTAINING 1"/>
    <property type="match status" value="1"/>
</dbReference>
<feature type="region of interest" description="Disordered" evidence="3">
    <location>
        <begin position="260"/>
        <end position="280"/>
    </location>
</feature>
<comment type="caution">
    <text evidence="4">The sequence shown here is derived from an EMBL/GenBank/DDBJ whole genome shotgun (WGS) entry which is preliminary data.</text>
</comment>
<organism evidence="4 5">
    <name type="scientific">Mortierella hygrophila</name>
    <dbReference type="NCBI Taxonomy" id="979708"/>
    <lineage>
        <taxon>Eukaryota</taxon>
        <taxon>Fungi</taxon>
        <taxon>Fungi incertae sedis</taxon>
        <taxon>Mucoromycota</taxon>
        <taxon>Mortierellomycotina</taxon>
        <taxon>Mortierellomycetes</taxon>
        <taxon>Mortierellales</taxon>
        <taxon>Mortierellaceae</taxon>
        <taxon>Mortierella</taxon>
    </lineage>
</organism>
<evidence type="ECO:0000256" key="3">
    <source>
        <dbReference type="SAM" id="MobiDB-lite"/>
    </source>
</evidence>
<protein>
    <recommendedName>
        <fullName evidence="6">Phytanoyl-CoA dioxygenase</fullName>
    </recommendedName>
</protein>
<dbReference type="Proteomes" id="UP000723463">
    <property type="component" value="Unassembled WGS sequence"/>
</dbReference>
<name>A0A9P6F1C3_9FUNG</name>
<sequence>MAASRDNPITTTTISERMRRQFHRDGFLVMPNGTLKQILISTHLESTASLETEDVEILQREADCLINYLISENINIMTDYGGIIEPITCGYIDPPVSQMFILSKKSYSHVRDQVPEEPDSVLHILFEKVPAMVRNFLPLESEDDPTCLFNEQYIVKTPNSADVSSFEWHQDSQYMDTSAQETFPIVSCWIALDNVNLMNGTLLVEPFPRPKDAATGGYIDPPTQFHGRDTYVRYHKHLASNYVNPPSNKMTAIMKAQHRQPLQPPPLSSPSAVGARGTAVDTLPNNPKEWVYESQPPVLVEVPTGSIVFLSGWVRHCSLGNSSSKFRRAFMPQYSAGKVVTATGGMVSLAVPCNEYDEREREWVDPLGRKQNQGDELIDDDDGFGRTDDLDFGDDVDMED</sequence>
<evidence type="ECO:0008006" key="6">
    <source>
        <dbReference type="Google" id="ProtNLM"/>
    </source>
</evidence>
<feature type="compositionally biased region" description="Acidic residues" evidence="3">
    <location>
        <begin position="390"/>
        <end position="400"/>
    </location>
</feature>
<dbReference type="Gene3D" id="2.60.120.620">
    <property type="entry name" value="q2cbj1_9rhob like domain"/>
    <property type="match status" value="2"/>
</dbReference>
<dbReference type="EMBL" id="JAAAXW010000214">
    <property type="protein sequence ID" value="KAF9540125.1"/>
    <property type="molecule type" value="Genomic_DNA"/>
</dbReference>
<dbReference type="PANTHER" id="PTHR20883:SF46">
    <property type="entry name" value="PHYTANOYL-COA HYDROXYLASE"/>
    <property type="match status" value="1"/>
</dbReference>
<dbReference type="SUPFAM" id="SSF51197">
    <property type="entry name" value="Clavaminate synthase-like"/>
    <property type="match status" value="1"/>
</dbReference>
<dbReference type="Pfam" id="PF05721">
    <property type="entry name" value="PhyH"/>
    <property type="match status" value="1"/>
</dbReference>
<accession>A0A9P6F1C3</accession>
<feature type="region of interest" description="Disordered" evidence="3">
    <location>
        <begin position="362"/>
        <end position="400"/>
    </location>
</feature>
<gene>
    <name evidence="4" type="ORF">EC957_004639</name>
</gene>
<dbReference type="InterPro" id="IPR008775">
    <property type="entry name" value="Phytyl_CoA_dOase-like"/>
</dbReference>
<evidence type="ECO:0000313" key="4">
    <source>
        <dbReference type="EMBL" id="KAF9540125.1"/>
    </source>
</evidence>
<evidence type="ECO:0000256" key="2">
    <source>
        <dbReference type="ARBA" id="ARBA00005830"/>
    </source>
</evidence>
<keyword evidence="5" id="KW-1185">Reference proteome</keyword>
<comment type="similarity">
    <text evidence="2">Belongs to the PhyH family.</text>
</comment>
<reference evidence="4" key="1">
    <citation type="journal article" date="2020" name="Fungal Divers.">
        <title>Resolving the Mortierellaceae phylogeny through synthesis of multi-gene phylogenetics and phylogenomics.</title>
        <authorList>
            <person name="Vandepol N."/>
            <person name="Liber J."/>
            <person name="Desiro A."/>
            <person name="Na H."/>
            <person name="Kennedy M."/>
            <person name="Barry K."/>
            <person name="Grigoriev I.V."/>
            <person name="Miller A.N."/>
            <person name="O'Donnell K."/>
            <person name="Stajich J.E."/>
            <person name="Bonito G."/>
        </authorList>
    </citation>
    <scope>NUCLEOTIDE SEQUENCE</scope>
    <source>
        <strain evidence="4">NRRL 2591</strain>
    </source>
</reference>
<evidence type="ECO:0000256" key="1">
    <source>
        <dbReference type="ARBA" id="ARBA00001962"/>
    </source>
</evidence>
<evidence type="ECO:0000313" key="5">
    <source>
        <dbReference type="Proteomes" id="UP000723463"/>
    </source>
</evidence>